<evidence type="ECO:0000256" key="1">
    <source>
        <dbReference type="ARBA" id="ARBA00022490"/>
    </source>
</evidence>
<comment type="caution">
    <text evidence="8">The sequence shown here is derived from an EMBL/GenBank/DDBJ whole genome shotgun (WGS) entry which is preliminary data.</text>
</comment>
<dbReference type="AlphaFoldDB" id="A0A2S8GL51"/>
<dbReference type="GO" id="GO:0005524">
    <property type="term" value="F:ATP binding"/>
    <property type="evidence" value="ECO:0007669"/>
    <property type="project" value="UniProtKB-KW"/>
</dbReference>
<dbReference type="GO" id="GO:0006189">
    <property type="term" value="P:'de novo' IMP biosynthetic process"/>
    <property type="evidence" value="ECO:0007669"/>
    <property type="project" value="InterPro"/>
</dbReference>
<dbReference type="Proteomes" id="UP000237819">
    <property type="component" value="Unassembled WGS sequence"/>
</dbReference>
<evidence type="ECO:0000256" key="3">
    <source>
        <dbReference type="ARBA" id="ARBA00022741"/>
    </source>
</evidence>
<dbReference type="EMBL" id="PUHZ01000016">
    <property type="protein sequence ID" value="PQO45051.1"/>
    <property type="molecule type" value="Genomic_DNA"/>
</dbReference>
<keyword evidence="1" id="KW-0963">Cytoplasm</keyword>
<evidence type="ECO:0000256" key="5">
    <source>
        <dbReference type="ARBA" id="ARBA00022801"/>
    </source>
</evidence>
<dbReference type="Gene3D" id="3.40.50.880">
    <property type="match status" value="1"/>
</dbReference>
<evidence type="ECO:0000256" key="6">
    <source>
        <dbReference type="ARBA" id="ARBA00022840"/>
    </source>
</evidence>
<dbReference type="GO" id="GO:0004642">
    <property type="term" value="F:phosphoribosylformylglycinamidine synthase activity"/>
    <property type="evidence" value="ECO:0007669"/>
    <property type="project" value="InterPro"/>
</dbReference>
<dbReference type="CDD" id="cd01740">
    <property type="entry name" value="GATase1_FGAR_AT"/>
    <property type="match status" value="1"/>
</dbReference>
<keyword evidence="6" id="KW-0067">ATP-binding</keyword>
<evidence type="ECO:0000256" key="2">
    <source>
        <dbReference type="ARBA" id="ARBA00022598"/>
    </source>
</evidence>
<dbReference type="PROSITE" id="PS51273">
    <property type="entry name" value="GATASE_TYPE_1"/>
    <property type="match status" value="1"/>
</dbReference>
<dbReference type="RefSeq" id="WP_105336450.1">
    <property type="nucleotide sequence ID" value="NZ_PUHZ01000016.1"/>
</dbReference>
<protein>
    <submittedName>
        <fullName evidence="8">Phosphoribosylformylglycinamidine synthase I</fullName>
    </submittedName>
</protein>
<dbReference type="PANTHER" id="PTHR10099:SF1">
    <property type="entry name" value="PHOSPHORIBOSYLFORMYLGLYCINAMIDINE SYNTHASE"/>
    <property type="match status" value="1"/>
</dbReference>
<keyword evidence="5" id="KW-0378">Hydrolase</keyword>
<evidence type="ECO:0000313" key="9">
    <source>
        <dbReference type="Proteomes" id="UP000237819"/>
    </source>
</evidence>
<keyword evidence="2" id="KW-0436">Ligase</keyword>
<gene>
    <name evidence="8" type="primary">purQ</name>
    <name evidence="8" type="ORF">C5Y93_16080</name>
</gene>
<dbReference type="SMART" id="SM01211">
    <property type="entry name" value="GATase_5"/>
    <property type="match status" value="1"/>
</dbReference>
<accession>A0A2S8GL51</accession>
<dbReference type="SUPFAM" id="SSF52317">
    <property type="entry name" value="Class I glutamine amidotransferase-like"/>
    <property type="match status" value="1"/>
</dbReference>
<evidence type="ECO:0000313" key="8">
    <source>
        <dbReference type="EMBL" id="PQO45051.1"/>
    </source>
</evidence>
<name>A0A2S8GL51_9BACT</name>
<proteinExistence type="predicted"/>
<dbReference type="PIRSF" id="PIRSF001586">
    <property type="entry name" value="FGAM_synth_I"/>
    <property type="match status" value="1"/>
</dbReference>
<evidence type="ECO:0000256" key="7">
    <source>
        <dbReference type="ARBA" id="ARBA00022962"/>
    </source>
</evidence>
<evidence type="ECO:0000256" key="4">
    <source>
        <dbReference type="ARBA" id="ARBA00022755"/>
    </source>
</evidence>
<dbReference type="GO" id="GO:0016787">
    <property type="term" value="F:hydrolase activity"/>
    <property type="evidence" value="ECO:0007669"/>
    <property type="project" value="UniProtKB-KW"/>
</dbReference>
<keyword evidence="7" id="KW-0315">Glutamine amidotransferase</keyword>
<dbReference type="InterPro" id="IPR029062">
    <property type="entry name" value="Class_I_gatase-like"/>
</dbReference>
<keyword evidence="4" id="KW-0658">Purine biosynthesis</keyword>
<dbReference type="GO" id="GO:0005737">
    <property type="term" value="C:cytoplasm"/>
    <property type="evidence" value="ECO:0007669"/>
    <property type="project" value="TreeGrafter"/>
</dbReference>
<dbReference type="InterPro" id="IPR010075">
    <property type="entry name" value="PRibForGlyAmidine_synth_PurQ"/>
</dbReference>
<dbReference type="Pfam" id="PF13507">
    <property type="entry name" value="GATase_5"/>
    <property type="match status" value="1"/>
</dbReference>
<dbReference type="PANTHER" id="PTHR10099">
    <property type="entry name" value="PHOSPHORIBOSYLFORMYLGLYCINAMIDINE SYNTHASE"/>
    <property type="match status" value="1"/>
</dbReference>
<reference evidence="8 9" key="1">
    <citation type="submission" date="2018-02" db="EMBL/GenBank/DDBJ databases">
        <title>Comparative genomes isolates from brazilian mangrove.</title>
        <authorList>
            <person name="Araujo J.E."/>
            <person name="Taketani R.G."/>
            <person name="Silva M.C.P."/>
            <person name="Loureco M.V."/>
            <person name="Andreote F.D."/>
        </authorList>
    </citation>
    <scope>NUCLEOTIDE SEQUENCE [LARGE SCALE GENOMIC DNA]</scope>
    <source>
        <strain evidence="8 9">Nap-Phe MGV</strain>
    </source>
</reference>
<dbReference type="OrthoDB" id="9804441at2"/>
<dbReference type="NCBIfam" id="TIGR01737">
    <property type="entry name" value="FGAM_synth_I"/>
    <property type="match status" value="1"/>
</dbReference>
<sequence>MATPKALILRAPGTNCDRETAFAFQLAGGQAERVHLNRLLDQPSLAEGFQILCLPGGFSYGDDIAAGRIVGSQIRHHLDEVLREFIAAGKLVLGICNGFQILLKSGILLPDSDDGHPPATLAWNESQRFVDRWVHLKTFGEKCVFLKDVDKMYLPVAHAEGRFVARDAATLKTLEADGQLALRYTDAAGGEAAFPDCPNGAQLGVAGACDSTGRVFGLMPHPERHLDPTHHPRWTRGEAGEVGDGLKIFQNAVQFFA</sequence>
<organism evidence="8 9">
    <name type="scientific">Blastopirellula marina</name>
    <dbReference type="NCBI Taxonomy" id="124"/>
    <lineage>
        <taxon>Bacteria</taxon>
        <taxon>Pseudomonadati</taxon>
        <taxon>Planctomycetota</taxon>
        <taxon>Planctomycetia</taxon>
        <taxon>Pirellulales</taxon>
        <taxon>Pirellulaceae</taxon>
        <taxon>Blastopirellula</taxon>
    </lineage>
</organism>
<keyword evidence="3" id="KW-0547">Nucleotide-binding</keyword>